<dbReference type="InterPro" id="IPR013325">
    <property type="entry name" value="RNA_pol_sigma_r2"/>
</dbReference>
<feature type="compositionally biased region" description="Polar residues" evidence="6">
    <location>
        <begin position="1"/>
        <end position="23"/>
    </location>
</feature>
<keyword evidence="10" id="KW-1185">Reference proteome</keyword>
<dbReference type="Gene3D" id="1.10.10.10">
    <property type="entry name" value="Winged helix-like DNA-binding domain superfamily/Winged helix DNA-binding domain"/>
    <property type="match status" value="1"/>
</dbReference>
<dbReference type="AlphaFoldDB" id="A0A840VHR2"/>
<proteinExistence type="inferred from homology"/>
<gene>
    <name evidence="9" type="ORF">HNR46_003595</name>
</gene>
<dbReference type="PANTHER" id="PTHR43133">
    <property type="entry name" value="RNA POLYMERASE ECF-TYPE SIGMA FACTO"/>
    <property type="match status" value="1"/>
</dbReference>
<dbReference type="EMBL" id="JACHFD010000024">
    <property type="protein sequence ID" value="MBB5353339.1"/>
    <property type="molecule type" value="Genomic_DNA"/>
</dbReference>
<sequence length="199" mass="22634">MKPSEFQVTPQPTTLSPNATPSSWREWLSEHGPRLLLFARQQTRSQEDAEDILQDALVKLVDKIEAGEFSGGQEAWMPYLYTALRRLAIDLGRKDDRRKRREDQVVGDSIVQSQDEFHPWFESDTSDDETRKLLEGGLKDLPKKFAEVIVLKIWGDRTFAQIGEALDISPNTAASRYRYGLEALSKKLSGARRKGDLSI</sequence>
<dbReference type="InterPro" id="IPR007630">
    <property type="entry name" value="RNA_pol_sigma70_r4"/>
</dbReference>
<dbReference type="RefSeq" id="WP_184021135.1">
    <property type="nucleotide sequence ID" value="NZ_JACHFD010000024.1"/>
</dbReference>
<accession>A0A840VHR2</accession>
<feature type="region of interest" description="Disordered" evidence="6">
    <location>
        <begin position="1"/>
        <end position="24"/>
    </location>
</feature>
<dbReference type="GO" id="GO:0003677">
    <property type="term" value="F:DNA binding"/>
    <property type="evidence" value="ECO:0007669"/>
    <property type="project" value="UniProtKB-KW"/>
</dbReference>
<organism evidence="9 10">
    <name type="scientific">Haloferula luteola</name>
    <dbReference type="NCBI Taxonomy" id="595692"/>
    <lineage>
        <taxon>Bacteria</taxon>
        <taxon>Pseudomonadati</taxon>
        <taxon>Verrucomicrobiota</taxon>
        <taxon>Verrucomicrobiia</taxon>
        <taxon>Verrucomicrobiales</taxon>
        <taxon>Verrucomicrobiaceae</taxon>
        <taxon>Haloferula</taxon>
    </lineage>
</organism>
<dbReference type="Proteomes" id="UP000557717">
    <property type="component" value="Unassembled WGS sequence"/>
</dbReference>
<feature type="domain" description="RNA polymerase sigma-70 region 4" evidence="8">
    <location>
        <begin position="138"/>
        <end position="185"/>
    </location>
</feature>
<evidence type="ECO:0000256" key="2">
    <source>
        <dbReference type="ARBA" id="ARBA00023015"/>
    </source>
</evidence>
<evidence type="ECO:0000313" key="10">
    <source>
        <dbReference type="Proteomes" id="UP000557717"/>
    </source>
</evidence>
<evidence type="ECO:0000256" key="1">
    <source>
        <dbReference type="ARBA" id="ARBA00010641"/>
    </source>
</evidence>
<name>A0A840VHR2_9BACT</name>
<dbReference type="InterPro" id="IPR039425">
    <property type="entry name" value="RNA_pol_sigma-70-like"/>
</dbReference>
<dbReference type="InterPro" id="IPR013324">
    <property type="entry name" value="RNA_pol_sigma_r3/r4-like"/>
</dbReference>
<evidence type="ECO:0000256" key="3">
    <source>
        <dbReference type="ARBA" id="ARBA00023082"/>
    </source>
</evidence>
<dbReference type="SUPFAM" id="SSF88946">
    <property type="entry name" value="Sigma2 domain of RNA polymerase sigma factors"/>
    <property type="match status" value="1"/>
</dbReference>
<keyword evidence="5" id="KW-0804">Transcription</keyword>
<dbReference type="InterPro" id="IPR014284">
    <property type="entry name" value="RNA_pol_sigma-70_dom"/>
</dbReference>
<keyword evidence="2" id="KW-0805">Transcription regulation</keyword>
<keyword evidence="3" id="KW-0731">Sigma factor</keyword>
<feature type="domain" description="RNA polymerase sigma-70 region 2" evidence="7">
    <location>
        <begin position="29"/>
        <end position="97"/>
    </location>
</feature>
<dbReference type="SUPFAM" id="SSF88659">
    <property type="entry name" value="Sigma3 and sigma4 domains of RNA polymerase sigma factors"/>
    <property type="match status" value="1"/>
</dbReference>
<dbReference type="InterPro" id="IPR007627">
    <property type="entry name" value="RNA_pol_sigma70_r2"/>
</dbReference>
<evidence type="ECO:0000256" key="5">
    <source>
        <dbReference type="ARBA" id="ARBA00023163"/>
    </source>
</evidence>
<keyword evidence="4" id="KW-0238">DNA-binding</keyword>
<dbReference type="Pfam" id="PF04542">
    <property type="entry name" value="Sigma70_r2"/>
    <property type="match status" value="1"/>
</dbReference>
<dbReference type="NCBIfam" id="TIGR02937">
    <property type="entry name" value="sigma70-ECF"/>
    <property type="match status" value="1"/>
</dbReference>
<reference evidence="9 10" key="1">
    <citation type="submission" date="2020-08" db="EMBL/GenBank/DDBJ databases">
        <title>Genomic Encyclopedia of Type Strains, Phase IV (KMG-IV): sequencing the most valuable type-strain genomes for metagenomic binning, comparative biology and taxonomic classification.</title>
        <authorList>
            <person name="Goeker M."/>
        </authorList>
    </citation>
    <scope>NUCLEOTIDE SEQUENCE [LARGE SCALE GENOMIC DNA]</scope>
    <source>
        <strain evidence="9 10">YC6886</strain>
    </source>
</reference>
<protein>
    <submittedName>
        <fullName evidence="9">RNA polymerase sigma-70 factor (ECF subfamily)</fullName>
    </submittedName>
</protein>
<dbReference type="GO" id="GO:0016987">
    <property type="term" value="F:sigma factor activity"/>
    <property type="evidence" value="ECO:0007669"/>
    <property type="project" value="UniProtKB-KW"/>
</dbReference>
<dbReference type="PANTHER" id="PTHR43133:SF8">
    <property type="entry name" value="RNA POLYMERASE SIGMA FACTOR HI_1459-RELATED"/>
    <property type="match status" value="1"/>
</dbReference>
<dbReference type="Pfam" id="PF04545">
    <property type="entry name" value="Sigma70_r4"/>
    <property type="match status" value="1"/>
</dbReference>
<evidence type="ECO:0000259" key="8">
    <source>
        <dbReference type="Pfam" id="PF04545"/>
    </source>
</evidence>
<evidence type="ECO:0000256" key="6">
    <source>
        <dbReference type="SAM" id="MobiDB-lite"/>
    </source>
</evidence>
<evidence type="ECO:0000256" key="4">
    <source>
        <dbReference type="ARBA" id="ARBA00023125"/>
    </source>
</evidence>
<dbReference type="GO" id="GO:0006352">
    <property type="term" value="P:DNA-templated transcription initiation"/>
    <property type="evidence" value="ECO:0007669"/>
    <property type="project" value="InterPro"/>
</dbReference>
<comment type="caution">
    <text evidence="9">The sequence shown here is derived from an EMBL/GenBank/DDBJ whole genome shotgun (WGS) entry which is preliminary data.</text>
</comment>
<evidence type="ECO:0000259" key="7">
    <source>
        <dbReference type="Pfam" id="PF04542"/>
    </source>
</evidence>
<evidence type="ECO:0000313" key="9">
    <source>
        <dbReference type="EMBL" id="MBB5353339.1"/>
    </source>
</evidence>
<dbReference type="InterPro" id="IPR036388">
    <property type="entry name" value="WH-like_DNA-bd_sf"/>
</dbReference>
<comment type="similarity">
    <text evidence="1">Belongs to the sigma-70 factor family. ECF subfamily.</text>
</comment>
<dbReference type="Gene3D" id="1.10.1740.10">
    <property type="match status" value="1"/>
</dbReference>